<dbReference type="Pfam" id="PF00440">
    <property type="entry name" value="TetR_N"/>
    <property type="match status" value="1"/>
</dbReference>
<dbReference type="Proteomes" id="UP000236732">
    <property type="component" value="Unassembled WGS sequence"/>
</dbReference>
<reference evidence="4 5" key="1">
    <citation type="submission" date="2016-10" db="EMBL/GenBank/DDBJ databases">
        <authorList>
            <person name="de Groot N.N."/>
        </authorList>
    </citation>
    <scope>NUCLEOTIDE SEQUENCE [LARGE SCALE GENOMIC DNA]</scope>
    <source>
        <strain evidence="4 5">CGMCC 4.7037</strain>
    </source>
</reference>
<evidence type="ECO:0000259" key="3">
    <source>
        <dbReference type="PROSITE" id="PS50977"/>
    </source>
</evidence>
<dbReference type="InterPro" id="IPR009057">
    <property type="entry name" value="Homeodomain-like_sf"/>
</dbReference>
<dbReference type="AlphaFoldDB" id="A0A1H6F1C9"/>
<evidence type="ECO:0000313" key="4">
    <source>
        <dbReference type="EMBL" id="SEH03958.1"/>
    </source>
</evidence>
<evidence type="ECO:0000256" key="1">
    <source>
        <dbReference type="ARBA" id="ARBA00023125"/>
    </source>
</evidence>
<name>A0A1H6F1C9_9ACTN</name>
<dbReference type="PROSITE" id="PS50977">
    <property type="entry name" value="HTH_TETR_2"/>
    <property type="match status" value="1"/>
</dbReference>
<feature type="DNA-binding region" description="H-T-H motif" evidence="2">
    <location>
        <begin position="39"/>
        <end position="58"/>
    </location>
</feature>
<evidence type="ECO:0000313" key="5">
    <source>
        <dbReference type="Proteomes" id="UP000236732"/>
    </source>
</evidence>
<dbReference type="Gene3D" id="1.10.357.10">
    <property type="entry name" value="Tetracycline Repressor, domain 2"/>
    <property type="match status" value="1"/>
</dbReference>
<protein>
    <submittedName>
        <fullName evidence="4">DNA-binding transcriptional regulator, AcrR family</fullName>
    </submittedName>
</protein>
<feature type="domain" description="HTH tetR-type" evidence="3">
    <location>
        <begin position="16"/>
        <end position="76"/>
    </location>
</feature>
<organism evidence="4 5">
    <name type="scientific">Nonomuraea solani</name>
    <dbReference type="NCBI Taxonomy" id="1144553"/>
    <lineage>
        <taxon>Bacteria</taxon>
        <taxon>Bacillati</taxon>
        <taxon>Actinomycetota</taxon>
        <taxon>Actinomycetes</taxon>
        <taxon>Streptosporangiales</taxon>
        <taxon>Streptosporangiaceae</taxon>
        <taxon>Nonomuraea</taxon>
    </lineage>
</organism>
<evidence type="ECO:0000256" key="2">
    <source>
        <dbReference type="PROSITE-ProRule" id="PRU00335"/>
    </source>
</evidence>
<sequence length="201" mass="21875">MSSVVCVQDRQDRRVLRSRAALMAAAVHLVSERGTTALPVGDLADVANVSRQLVYLQFGDRDTLLVAAATDLVERELIPEAGDAGASRRARMLAMARHFARRRPFYRAMLTGSCAFPMTQALNRLFGSLVTVKGLREVFGDLDDATAHDLATMLTGGIGVIVNDWLVDADDPLDPEEMADRLSRVSTVLTRTHLTSGGHSR</sequence>
<accession>A0A1H6F1C9</accession>
<keyword evidence="5" id="KW-1185">Reference proteome</keyword>
<dbReference type="GO" id="GO:0003677">
    <property type="term" value="F:DNA binding"/>
    <property type="evidence" value="ECO:0007669"/>
    <property type="project" value="UniProtKB-UniRule"/>
</dbReference>
<dbReference type="InterPro" id="IPR001647">
    <property type="entry name" value="HTH_TetR"/>
</dbReference>
<dbReference type="SUPFAM" id="SSF46689">
    <property type="entry name" value="Homeodomain-like"/>
    <property type="match status" value="1"/>
</dbReference>
<dbReference type="EMBL" id="FNVT01000050">
    <property type="protein sequence ID" value="SEH03958.1"/>
    <property type="molecule type" value="Genomic_DNA"/>
</dbReference>
<keyword evidence="1 2" id="KW-0238">DNA-binding</keyword>
<gene>
    <name evidence="4" type="ORF">SAMN05444920_1503</name>
</gene>
<proteinExistence type="predicted"/>